<dbReference type="SUPFAM" id="SSF57535">
    <property type="entry name" value="Complement control module/SCR domain"/>
    <property type="match status" value="1"/>
</dbReference>
<evidence type="ECO:0000256" key="4">
    <source>
        <dbReference type="SAM" id="SignalP"/>
    </source>
</evidence>
<name>A0A8D0EHW2_STROC</name>
<accession>A0A8D0EHW2</accession>
<sequence>IAPEKRTGARRCLISLNLFFFFLPSPPAPVRCSRPKDVANAHIDVDDNMLLNTRLRYTCNPGYKRKAGTSSLIQCILPEGSSEPDWTQTTLKCIRKPSLGSSRSFPTEMILGFCELIPLHEMTMPDRNLKLKGFTPFPPAGSTDTNPTSSPSPAAAPGLPGAASQSPVPPAPDGPPPELSMPPETPPALETPIPEEGTAQGTSLGTTPLPPTPMDHAAGQATSPTNRAGFNGQKLFYFFNTFFPCFQPSL</sequence>
<evidence type="ECO:0000256" key="2">
    <source>
        <dbReference type="PROSITE-ProRule" id="PRU00302"/>
    </source>
</evidence>
<feature type="region of interest" description="Disordered" evidence="3">
    <location>
        <begin position="130"/>
        <end position="226"/>
    </location>
</feature>
<dbReference type="PANTHER" id="PTHR15060">
    <property type="entry name" value="INTERLEUKIN-15 RECEPTOR SUBUNIT ALPHA"/>
    <property type="match status" value="1"/>
</dbReference>
<evidence type="ECO:0000259" key="5">
    <source>
        <dbReference type="PROSITE" id="PS50923"/>
    </source>
</evidence>
<feature type="disulfide bond" evidence="2">
    <location>
        <begin position="32"/>
        <end position="75"/>
    </location>
</feature>
<keyword evidence="2" id="KW-0768">Sushi</keyword>
<evidence type="ECO:0000256" key="1">
    <source>
        <dbReference type="ARBA" id="ARBA00023157"/>
    </source>
</evidence>
<dbReference type="SMART" id="SM00032">
    <property type="entry name" value="CCP"/>
    <property type="match status" value="1"/>
</dbReference>
<feature type="compositionally biased region" description="Pro residues" evidence="3">
    <location>
        <begin position="167"/>
        <end position="186"/>
    </location>
</feature>
<reference evidence="6" key="1">
    <citation type="submission" date="2025-08" db="UniProtKB">
        <authorList>
            <consortium name="Ensembl"/>
        </authorList>
    </citation>
    <scope>IDENTIFICATION</scope>
</reference>
<feature type="signal peptide" evidence="4">
    <location>
        <begin position="1"/>
        <end position="32"/>
    </location>
</feature>
<evidence type="ECO:0000313" key="7">
    <source>
        <dbReference type="Proteomes" id="UP000694551"/>
    </source>
</evidence>
<protein>
    <recommendedName>
        <fullName evidence="5">Sushi domain-containing protein</fullName>
    </recommendedName>
</protein>
<comment type="caution">
    <text evidence="2">Lacks conserved residue(s) required for the propagation of feature annotation.</text>
</comment>
<dbReference type="GO" id="GO:0042010">
    <property type="term" value="F:interleukin-15 receptor activity"/>
    <property type="evidence" value="ECO:0007669"/>
    <property type="project" value="InterPro"/>
</dbReference>
<feature type="domain" description="Sushi" evidence="5">
    <location>
        <begin position="30"/>
        <end position="95"/>
    </location>
</feature>
<keyword evidence="7" id="KW-1185">Reference proteome</keyword>
<dbReference type="Pfam" id="PF00084">
    <property type="entry name" value="Sushi"/>
    <property type="match status" value="1"/>
</dbReference>
<dbReference type="InterPro" id="IPR000436">
    <property type="entry name" value="Sushi_SCR_CCP_dom"/>
</dbReference>
<dbReference type="CDD" id="cd00033">
    <property type="entry name" value="CCP"/>
    <property type="match status" value="1"/>
</dbReference>
<feature type="chain" id="PRO_5034785358" description="Sushi domain-containing protein" evidence="4">
    <location>
        <begin position="33"/>
        <end position="250"/>
    </location>
</feature>
<reference evidence="6" key="2">
    <citation type="submission" date="2025-09" db="UniProtKB">
        <authorList>
            <consortium name="Ensembl"/>
        </authorList>
    </citation>
    <scope>IDENTIFICATION</scope>
</reference>
<evidence type="ECO:0000256" key="3">
    <source>
        <dbReference type="SAM" id="MobiDB-lite"/>
    </source>
</evidence>
<proteinExistence type="predicted"/>
<dbReference type="PROSITE" id="PS50923">
    <property type="entry name" value="SUSHI"/>
    <property type="match status" value="1"/>
</dbReference>
<dbReference type="Gene3D" id="2.20.28.230">
    <property type="match status" value="1"/>
</dbReference>
<feature type="compositionally biased region" description="Low complexity" evidence="3">
    <location>
        <begin position="149"/>
        <end position="166"/>
    </location>
</feature>
<dbReference type="Ensembl" id="ENSSOCT00000000916.1">
    <property type="protein sequence ID" value="ENSSOCP00000000895.1"/>
    <property type="gene ID" value="ENSSOCG00000000725.1"/>
</dbReference>
<keyword evidence="4" id="KW-0732">Signal</keyword>
<dbReference type="PANTHER" id="PTHR15060:SF0">
    <property type="entry name" value="INTERLEUKIN-15 RECEPTOR SUBUNIT ALPHA"/>
    <property type="match status" value="1"/>
</dbReference>
<keyword evidence="1 2" id="KW-1015">Disulfide bond</keyword>
<dbReference type="InterPro" id="IPR042372">
    <property type="entry name" value="IL15RA"/>
</dbReference>
<evidence type="ECO:0000313" key="6">
    <source>
        <dbReference type="Ensembl" id="ENSSOCP00000000895.1"/>
    </source>
</evidence>
<dbReference type="AlphaFoldDB" id="A0A8D0EHW2"/>
<dbReference type="InterPro" id="IPR035976">
    <property type="entry name" value="Sushi/SCR/CCP_sf"/>
</dbReference>
<dbReference type="Proteomes" id="UP000694551">
    <property type="component" value="Unplaced"/>
</dbReference>
<organism evidence="6 7">
    <name type="scientific">Strix occidentalis caurina</name>
    <name type="common">northern spotted owl</name>
    <dbReference type="NCBI Taxonomy" id="311401"/>
    <lineage>
        <taxon>Eukaryota</taxon>
        <taxon>Metazoa</taxon>
        <taxon>Chordata</taxon>
        <taxon>Craniata</taxon>
        <taxon>Vertebrata</taxon>
        <taxon>Euteleostomi</taxon>
        <taxon>Archelosauria</taxon>
        <taxon>Archosauria</taxon>
        <taxon>Dinosauria</taxon>
        <taxon>Saurischia</taxon>
        <taxon>Theropoda</taxon>
        <taxon>Coelurosauria</taxon>
        <taxon>Aves</taxon>
        <taxon>Neognathae</taxon>
        <taxon>Neoaves</taxon>
        <taxon>Telluraves</taxon>
        <taxon>Strigiformes</taxon>
        <taxon>Strigidae</taxon>
        <taxon>Strix</taxon>
    </lineage>
</organism>